<feature type="region of interest" description="Disordered" evidence="1">
    <location>
        <begin position="289"/>
        <end position="341"/>
    </location>
</feature>
<protein>
    <submittedName>
        <fullName evidence="3">Uncharacterized protein</fullName>
    </submittedName>
</protein>
<organism evidence="3 4">
    <name type="scientific">Phytophthora fragariae</name>
    <dbReference type="NCBI Taxonomy" id="53985"/>
    <lineage>
        <taxon>Eukaryota</taxon>
        <taxon>Sar</taxon>
        <taxon>Stramenopiles</taxon>
        <taxon>Oomycota</taxon>
        <taxon>Peronosporomycetes</taxon>
        <taxon>Peronosporales</taxon>
        <taxon>Peronosporaceae</taxon>
        <taxon>Phytophthora</taxon>
    </lineage>
</organism>
<dbReference type="AlphaFoldDB" id="A0A6A4CYR4"/>
<sequence length="385" mass="43571">MNPDEEMKHPSGGTLTPSSRPLLLRPPIKTEPVPPYPELVKLRAEVSTLRKQTASAAMMAAEIEKMRSDFAQLMQGKSQRRVEPPRQAHLPSKGLRPTARTTPKIKDGMYRKFDGQEVYPGRGSDFEDFILEYEQALYTESLFNESRWASQIKTSGLVNFLAGNAARLVYSNVTQWRTENIDFNYENFKGNMKPEFGCRLNQVQLCKRLTSGKRPQDSWSDYLDYLKYVSRLMTGDHSLPLLENFGAIACPDLASVLVPHIDRSNGNFLSEADRILALLVDLRGDDRKRPQIARTPESSKQHETKIRAYQQQKPQHHAGQKQQKQSHPTGQGQALAAAAKPTPKLVSYVCNKEDHRGHVRLELKKLKRLVKERGQAHNAAVTSTD</sequence>
<comment type="caution">
    <text evidence="3">The sequence shown here is derived from an EMBL/GenBank/DDBJ whole genome shotgun (WGS) entry which is preliminary data.</text>
</comment>
<proteinExistence type="predicted"/>
<feature type="region of interest" description="Disordered" evidence="1">
    <location>
        <begin position="77"/>
        <end position="102"/>
    </location>
</feature>
<feature type="compositionally biased region" description="Low complexity" evidence="1">
    <location>
        <begin position="14"/>
        <end position="27"/>
    </location>
</feature>
<feature type="compositionally biased region" description="Basic and acidic residues" evidence="1">
    <location>
        <begin position="297"/>
        <end position="306"/>
    </location>
</feature>
<gene>
    <name evidence="3" type="ORF">PF001_g15527</name>
    <name evidence="2" type="ORF">PF010_g15705</name>
</gene>
<evidence type="ECO:0000313" key="2">
    <source>
        <dbReference type="EMBL" id="KAE9098087.1"/>
    </source>
</evidence>
<feature type="region of interest" description="Disordered" evidence="1">
    <location>
        <begin position="1"/>
        <end position="32"/>
    </location>
</feature>
<dbReference type="Proteomes" id="UP000437068">
    <property type="component" value="Unassembled WGS sequence"/>
</dbReference>
<reference evidence="3 4" key="1">
    <citation type="submission" date="2018-08" db="EMBL/GenBank/DDBJ databases">
        <title>Genomic investigation of the strawberry pathogen Phytophthora fragariae indicates pathogenicity is determined by transcriptional variation in three key races.</title>
        <authorList>
            <person name="Adams T.M."/>
            <person name="Armitage A.D."/>
            <person name="Sobczyk M.K."/>
            <person name="Bates H.J."/>
            <person name="Dunwell J.M."/>
            <person name="Nellist C.F."/>
            <person name="Harrison R.J."/>
        </authorList>
    </citation>
    <scope>NUCLEOTIDE SEQUENCE [LARGE SCALE GENOMIC DNA]</scope>
    <source>
        <strain evidence="3 4">A4</strain>
        <strain evidence="2 5">ONT-3</strain>
    </source>
</reference>
<evidence type="ECO:0000313" key="5">
    <source>
        <dbReference type="Proteomes" id="UP000488956"/>
    </source>
</evidence>
<dbReference type="EMBL" id="QXFX01001035">
    <property type="protein sequence ID" value="KAE9098087.1"/>
    <property type="molecule type" value="Genomic_DNA"/>
</dbReference>
<evidence type="ECO:0000313" key="3">
    <source>
        <dbReference type="EMBL" id="KAE9299245.1"/>
    </source>
</evidence>
<accession>A0A6A4CYR4</accession>
<evidence type="ECO:0000313" key="4">
    <source>
        <dbReference type="Proteomes" id="UP000437068"/>
    </source>
</evidence>
<evidence type="ECO:0000256" key="1">
    <source>
        <dbReference type="SAM" id="MobiDB-lite"/>
    </source>
</evidence>
<feature type="compositionally biased region" description="Low complexity" evidence="1">
    <location>
        <begin position="329"/>
        <end position="341"/>
    </location>
</feature>
<name>A0A6A4CYR4_9STRA</name>
<dbReference type="Proteomes" id="UP000488956">
    <property type="component" value="Unassembled WGS sequence"/>
</dbReference>
<dbReference type="EMBL" id="QXGE01001016">
    <property type="protein sequence ID" value="KAE9299245.1"/>
    <property type="molecule type" value="Genomic_DNA"/>
</dbReference>